<keyword evidence="4" id="KW-1185">Reference proteome</keyword>
<comment type="similarity">
    <text evidence="1">Belongs to the FAM227 family.</text>
</comment>
<evidence type="ECO:0000256" key="2">
    <source>
        <dbReference type="SAM" id="Coils"/>
    </source>
</evidence>
<name>A0A8S1NG06_PARPR</name>
<protein>
    <submittedName>
        <fullName evidence="3">Uncharacterized protein</fullName>
    </submittedName>
</protein>
<evidence type="ECO:0000313" key="4">
    <source>
        <dbReference type="Proteomes" id="UP000688137"/>
    </source>
</evidence>
<evidence type="ECO:0000256" key="1">
    <source>
        <dbReference type="ARBA" id="ARBA00008666"/>
    </source>
</evidence>
<proteinExistence type="inferred from homology"/>
<dbReference type="AlphaFoldDB" id="A0A8S1NG06"/>
<keyword evidence="2" id="KW-0175">Coiled coil</keyword>
<feature type="coiled-coil region" evidence="2">
    <location>
        <begin position="298"/>
        <end position="357"/>
    </location>
</feature>
<evidence type="ECO:0000313" key="3">
    <source>
        <dbReference type="EMBL" id="CAD8090229.1"/>
    </source>
</evidence>
<sequence length="403" mass="47439">MYAPDLRRGPTTTTFLGTATYITEPQEQNKATTILKIEEAQPPNTFDELYTPLPNQVEFKKINTNVLNSMKFPSKSNDKEDGLLEVKSMFTQWQKYLNLEEHKAVVSDSFWYVVTKFFKRDIQPDETSETYPKINFNKLPKEDQKLLIRISRNYINLFLTIDRKDDRQLFFKTYFDILAQSVFYALFYSFPLSRSKFNDDLKKQLLDEFSYLFTGIEIANSQKYLKEWNLDLGAGNIFKKQAEQKFAKQQQYEQSLPPIVLSQTTVKARNKRVMVPIKFSPIVQIYLAENKYSTRNQIQEYKMKFTESEKNQDELELKFARYIKLADQLKSEAIAMRDDNENRKKKMKSEIKTIKQETVNHHKRLEKRKAEELERGAHEYANYLVSMLNAGITVANLGVSKQK</sequence>
<dbReference type="PANTHER" id="PTHR33560">
    <property type="entry name" value="PROTEIN FAM227B"/>
    <property type="match status" value="1"/>
</dbReference>
<reference evidence="3" key="1">
    <citation type="submission" date="2021-01" db="EMBL/GenBank/DDBJ databases">
        <authorList>
            <consortium name="Genoscope - CEA"/>
            <person name="William W."/>
        </authorList>
    </citation>
    <scope>NUCLEOTIDE SEQUENCE</scope>
</reference>
<comment type="caution">
    <text evidence="3">The sequence shown here is derived from an EMBL/GenBank/DDBJ whole genome shotgun (WGS) entry which is preliminary data.</text>
</comment>
<dbReference type="InterPro" id="IPR029417">
    <property type="entry name" value="FAM227"/>
</dbReference>
<dbReference type="OMA" id="FEMEHAD"/>
<dbReference type="PANTHER" id="PTHR33560:SF1">
    <property type="entry name" value="PROTEIN FAM227A"/>
    <property type="match status" value="1"/>
</dbReference>
<organism evidence="3 4">
    <name type="scientific">Paramecium primaurelia</name>
    <dbReference type="NCBI Taxonomy" id="5886"/>
    <lineage>
        <taxon>Eukaryota</taxon>
        <taxon>Sar</taxon>
        <taxon>Alveolata</taxon>
        <taxon>Ciliophora</taxon>
        <taxon>Intramacronucleata</taxon>
        <taxon>Oligohymenophorea</taxon>
        <taxon>Peniculida</taxon>
        <taxon>Parameciidae</taxon>
        <taxon>Paramecium</taxon>
    </lineage>
</organism>
<dbReference type="Pfam" id="PF14922">
    <property type="entry name" value="FWWh"/>
    <property type="match status" value="1"/>
</dbReference>
<gene>
    <name evidence="3" type="ORF">PPRIM_AZ9-3.1.T0850162</name>
</gene>
<dbReference type="Proteomes" id="UP000688137">
    <property type="component" value="Unassembled WGS sequence"/>
</dbReference>
<accession>A0A8S1NG06</accession>
<dbReference type="EMBL" id="CAJJDM010000088">
    <property type="protein sequence ID" value="CAD8090229.1"/>
    <property type="molecule type" value="Genomic_DNA"/>
</dbReference>